<sequence length="19" mass="2139">MQATKELAVSMTSQTTRQK</sequence>
<reference evidence="1" key="1">
    <citation type="submission" date="2014-09" db="EMBL/GenBank/DDBJ databases">
        <authorList>
            <person name="Magalhaes I.L.F."/>
            <person name="Oliveira U."/>
            <person name="Santos F.R."/>
            <person name="Vidigal T.H.D.A."/>
            <person name="Brescovit A.D."/>
            <person name="Santos A.J."/>
        </authorList>
    </citation>
    <scope>NUCLEOTIDE SEQUENCE</scope>
    <source>
        <tissue evidence="1">Shoot tissue taken approximately 20 cm above the soil surface</tissue>
    </source>
</reference>
<reference evidence="1" key="2">
    <citation type="journal article" date="2015" name="Data Brief">
        <title>Shoot transcriptome of the giant reed, Arundo donax.</title>
        <authorList>
            <person name="Barrero R.A."/>
            <person name="Guerrero F.D."/>
            <person name="Moolhuijzen P."/>
            <person name="Goolsby J.A."/>
            <person name="Tidwell J."/>
            <person name="Bellgard S.E."/>
            <person name="Bellgard M.I."/>
        </authorList>
    </citation>
    <scope>NUCLEOTIDE SEQUENCE</scope>
    <source>
        <tissue evidence="1">Shoot tissue taken approximately 20 cm above the soil surface</tissue>
    </source>
</reference>
<accession>A0A0A9BNH3</accession>
<evidence type="ECO:0000313" key="1">
    <source>
        <dbReference type="EMBL" id="JAD64921.1"/>
    </source>
</evidence>
<dbReference type="AlphaFoldDB" id="A0A0A9BNH3"/>
<proteinExistence type="predicted"/>
<name>A0A0A9BNH3_ARUDO</name>
<dbReference type="EMBL" id="GBRH01232974">
    <property type="protein sequence ID" value="JAD64921.1"/>
    <property type="molecule type" value="Transcribed_RNA"/>
</dbReference>
<organism evidence="1">
    <name type="scientific">Arundo donax</name>
    <name type="common">Giant reed</name>
    <name type="synonym">Donax arundinaceus</name>
    <dbReference type="NCBI Taxonomy" id="35708"/>
    <lineage>
        <taxon>Eukaryota</taxon>
        <taxon>Viridiplantae</taxon>
        <taxon>Streptophyta</taxon>
        <taxon>Embryophyta</taxon>
        <taxon>Tracheophyta</taxon>
        <taxon>Spermatophyta</taxon>
        <taxon>Magnoliopsida</taxon>
        <taxon>Liliopsida</taxon>
        <taxon>Poales</taxon>
        <taxon>Poaceae</taxon>
        <taxon>PACMAD clade</taxon>
        <taxon>Arundinoideae</taxon>
        <taxon>Arundineae</taxon>
        <taxon>Arundo</taxon>
    </lineage>
</organism>
<protein>
    <submittedName>
        <fullName evidence="1">Uncharacterized protein</fullName>
    </submittedName>
</protein>